<feature type="non-terminal residue" evidence="1">
    <location>
        <position position="243"/>
    </location>
</feature>
<dbReference type="EMBL" id="JAWDJW010010332">
    <property type="protein sequence ID" value="KAK3047779.1"/>
    <property type="molecule type" value="Genomic_DNA"/>
</dbReference>
<organism evidence="1 2">
    <name type="scientific">Coniosporium uncinatum</name>
    <dbReference type="NCBI Taxonomy" id="93489"/>
    <lineage>
        <taxon>Eukaryota</taxon>
        <taxon>Fungi</taxon>
        <taxon>Dikarya</taxon>
        <taxon>Ascomycota</taxon>
        <taxon>Pezizomycotina</taxon>
        <taxon>Dothideomycetes</taxon>
        <taxon>Dothideomycetes incertae sedis</taxon>
        <taxon>Coniosporium</taxon>
    </lineage>
</organism>
<sequence length="243" mass="27324">MAGLPGPPHHPILGHLLVAAKMSTSLPPDVHPHHYWHCLKRTYNLGEFFYFDVWPVGPPVLIICAPDIADQVTVKQSLDKHPIVKSYLKQHLGDENMASANGPVWKKARTMYNPAFAPQHLMTVISRIVNDVLVFHDVLSELAGNQEVFEMEATAMKLSFDVIGWLVLGLGLNSQRSSDELVDAFRKQLHYLSSADTFTSPFPSWNPLRQLVIARNSRVIDRCLGRIIDSRFDKLSNAGEKHD</sequence>
<dbReference type="Proteomes" id="UP001186974">
    <property type="component" value="Unassembled WGS sequence"/>
</dbReference>
<gene>
    <name evidence="1" type="ORF">LTS18_013066</name>
</gene>
<name>A0ACC3CWJ9_9PEZI</name>
<proteinExistence type="predicted"/>
<evidence type="ECO:0000313" key="2">
    <source>
        <dbReference type="Proteomes" id="UP001186974"/>
    </source>
</evidence>
<comment type="caution">
    <text evidence="1">The sequence shown here is derived from an EMBL/GenBank/DDBJ whole genome shotgun (WGS) entry which is preliminary data.</text>
</comment>
<keyword evidence="2" id="KW-1185">Reference proteome</keyword>
<accession>A0ACC3CWJ9</accession>
<protein>
    <submittedName>
        <fullName evidence="1">Uncharacterized protein</fullName>
    </submittedName>
</protein>
<reference evidence="1" key="1">
    <citation type="submission" date="2024-09" db="EMBL/GenBank/DDBJ databases">
        <title>Black Yeasts Isolated from many extreme environments.</title>
        <authorList>
            <person name="Coleine C."/>
            <person name="Stajich J.E."/>
            <person name="Selbmann L."/>
        </authorList>
    </citation>
    <scope>NUCLEOTIDE SEQUENCE</scope>
    <source>
        <strain evidence="1">CCFEE 5737</strain>
    </source>
</reference>
<evidence type="ECO:0000313" key="1">
    <source>
        <dbReference type="EMBL" id="KAK3047779.1"/>
    </source>
</evidence>